<dbReference type="AlphaFoldDB" id="A0A1X1ZHX9"/>
<name>A0A1X1ZHX9_MYCNO</name>
<accession>A0A1X1ZHX9</accession>
<protein>
    <recommendedName>
        <fullName evidence="4">Transmembrane protein</fullName>
    </recommendedName>
</protein>
<comment type="caution">
    <text evidence="2">The sequence shown here is derived from an EMBL/GenBank/DDBJ whole genome shotgun (WGS) entry which is preliminary data.</text>
</comment>
<feature type="region of interest" description="Disordered" evidence="1">
    <location>
        <begin position="94"/>
        <end position="163"/>
    </location>
</feature>
<evidence type="ECO:0000256" key="1">
    <source>
        <dbReference type="SAM" id="MobiDB-lite"/>
    </source>
</evidence>
<evidence type="ECO:0000313" key="2">
    <source>
        <dbReference type="EMBL" id="ORW22865.1"/>
    </source>
</evidence>
<proteinExistence type="predicted"/>
<feature type="compositionally biased region" description="Polar residues" evidence="1">
    <location>
        <begin position="148"/>
        <end position="163"/>
    </location>
</feature>
<keyword evidence="3" id="KW-1185">Reference proteome</keyword>
<organism evidence="2 3">
    <name type="scientific">Mycolicibacter nonchromogenicus</name>
    <name type="common">Mycobacterium nonchromogenicum</name>
    <dbReference type="NCBI Taxonomy" id="1782"/>
    <lineage>
        <taxon>Bacteria</taxon>
        <taxon>Bacillati</taxon>
        <taxon>Actinomycetota</taxon>
        <taxon>Actinomycetes</taxon>
        <taxon>Mycobacteriales</taxon>
        <taxon>Mycobacteriaceae</taxon>
        <taxon>Mycolicibacter</taxon>
    </lineage>
</organism>
<feature type="compositionally biased region" description="Low complexity" evidence="1">
    <location>
        <begin position="127"/>
        <end position="147"/>
    </location>
</feature>
<sequence>MNAVAGTVRRVAGAANRAVTMTTEAAGALSGAAVGGVLGGVKGAAGGVQQGLRAGSHSTPAAALTLGALGMTGLVEWPVLVAVGGTALVVKQLTNRSKGSDAPADAPTAAVRSLKTAPTAKATKPVKSASSSTAARRSAPAKKTAARQSRSGPASSTRTRTRH</sequence>
<dbReference type="STRING" id="1782.AWC18_06055"/>
<dbReference type="EMBL" id="LQPI01000032">
    <property type="protein sequence ID" value="ORW22865.1"/>
    <property type="molecule type" value="Genomic_DNA"/>
</dbReference>
<evidence type="ECO:0008006" key="4">
    <source>
        <dbReference type="Google" id="ProtNLM"/>
    </source>
</evidence>
<gene>
    <name evidence="2" type="ORF">AWC18_06055</name>
</gene>
<reference evidence="2 3" key="1">
    <citation type="submission" date="2016-01" db="EMBL/GenBank/DDBJ databases">
        <title>The new phylogeny of the genus Mycobacterium.</title>
        <authorList>
            <person name="Tarcisio F."/>
            <person name="Conor M."/>
            <person name="Antonella G."/>
            <person name="Elisabetta G."/>
            <person name="Giulia F.S."/>
            <person name="Sara T."/>
            <person name="Anna F."/>
            <person name="Clotilde B."/>
            <person name="Roberto B."/>
            <person name="Veronica D.S."/>
            <person name="Fabio R."/>
            <person name="Monica P."/>
            <person name="Olivier J."/>
            <person name="Enrico T."/>
            <person name="Nicola S."/>
        </authorList>
    </citation>
    <scope>NUCLEOTIDE SEQUENCE [LARGE SCALE GENOMIC DNA]</scope>
    <source>
        <strain evidence="2 3">DSM 44164</strain>
    </source>
</reference>
<dbReference type="Proteomes" id="UP000193108">
    <property type="component" value="Unassembled WGS sequence"/>
</dbReference>
<dbReference type="RefSeq" id="WP_085138071.1">
    <property type="nucleotide sequence ID" value="NZ_LQPI01000032.1"/>
</dbReference>
<evidence type="ECO:0000313" key="3">
    <source>
        <dbReference type="Proteomes" id="UP000193108"/>
    </source>
</evidence>